<feature type="non-terminal residue" evidence="13">
    <location>
        <position position="66"/>
    </location>
</feature>
<keyword evidence="9" id="KW-0804">Transcription</keyword>
<evidence type="ECO:0000256" key="10">
    <source>
        <dbReference type="ARBA" id="ARBA00023242"/>
    </source>
</evidence>
<dbReference type="GO" id="GO:0000981">
    <property type="term" value="F:DNA-binding transcription factor activity, RNA polymerase II-specific"/>
    <property type="evidence" value="ECO:0007669"/>
    <property type="project" value="TreeGrafter"/>
</dbReference>
<name>A0A851VFQ8_9PASS</name>
<keyword evidence="3" id="KW-0479">Metal-binding</keyword>
<dbReference type="InterPro" id="IPR013087">
    <property type="entry name" value="Znf_C2H2_type"/>
</dbReference>
<evidence type="ECO:0000313" key="14">
    <source>
        <dbReference type="Proteomes" id="UP000659062"/>
    </source>
</evidence>
<evidence type="ECO:0000256" key="6">
    <source>
        <dbReference type="ARBA" id="ARBA00022833"/>
    </source>
</evidence>
<gene>
    <name evidence="13" type="primary">Znf781</name>
    <name evidence="13" type="ORF">COPSEC_R16166</name>
</gene>
<feature type="domain" description="C2H2-type" evidence="12">
    <location>
        <begin position="24"/>
        <end position="50"/>
    </location>
</feature>
<dbReference type="PROSITE" id="PS50157">
    <property type="entry name" value="ZINC_FINGER_C2H2_2"/>
    <property type="match status" value="2"/>
</dbReference>
<dbReference type="GO" id="GO:0005634">
    <property type="term" value="C:nucleus"/>
    <property type="evidence" value="ECO:0007669"/>
    <property type="project" value="UniProtKB-SubCell"/>
</dbReference>
<keyword evidence="10" id="KW-0539">Nucleus</keyword>
<keyword evidence="5 11" id="KW-0863">Zinc-finger</keyword>
<protein>
    <submittedName>
        <fullName evidence="13">ZN781 protein</fullName>
    </submittedName>
</protein>
<dbReference type="Proteomes" id="UP000659062">
    <property type="component" value="Unassembled WGS sequence"/>
</dbReference>
<evidence type="ECO:0000256" key="3">
    <source>
        <dbReference type="ARBA" id="ARBA00022723"/>
    </source>
</evidence>
<evidence type="ECO:0000256" key="9">
    <source>
        <dbReference type="ARBA" id="ARBA00023163"/>
    </source>
</evidence>
<accession>A0A851VFQ8</accession>
<dbReference type="GO" id="GO:0000978">
    <property type="term" value="F:RNA polymerase II cis-regulatory region sequence-specific DNA binding"/>
    <property type="evidence" value="ECO:0007669"/>
    <property type="project" value="TreeGrafter"/>
</dbReference>
<dbReference type="FunFam" id="3.30.160.60:FF:000478">
    <property type="entry name" value="Zinc finger protein 133"/>
    <property type="match status" value="1"/>
</dbReference>
<keyword evidence="4" id="KW-0677">Repeat</keyword>
<dbReference type="EMBL" id="WBNE01000072">
    <property type="protein sequence ID" value="NXD40468.1"/>
    <property type="molecule type" value="Genomic_DNA"/>
</dbReference>
<feature type="non-terminal residue" evidence="13">
    <location>
        <position position="1"/>
    </location>
</feature>
<dbReference type="Gene3D" id="3.30.160.60">
    <property type="entry name" value="Classic Zinc Finger"/>
    <property type="match status" value="3"/>
</dbReference>
<dbReference type="FunFam" id="3.30.160.60:FF:000914">
    <property type="entry name" value="Zinc finger protein 16"/>
    <property type="match status" value="1"/>
</dbReference>
<organism evidence="13 14">
    <name type="scientific">Copsychus sechellarum</name>
    <dbReference type="NCBI Taxonomy" id="797021"/>
    <lineage>
        <taxon>Eukaryota</taxon>
        <taxon>Metazoa</taxon>
        <taxon>Chordata</taxon>
        <taxon>Craniata</taxon>
        <taxon>Vertebrata</taxon>
        <taxon>Euteleostomi</taxon>
        <taxon>Archelosauria</taxon>
        <taxon>Archosauria</taxon>
        <taxon>Dinosauria</taxon>
        <taxon>Saurischia</taxon>
        <taxon>Theropoda</taxon>
        <taxon>Coelurosauria</taxon>
        <taxon>Aves</taxon>
        <taxon>Neognathae</taxon>
        <taxon>Neoaves</taxon>
        <taxon>Telluraves</taxon>
        <taxon>Australaves</taxon>
        <taxon>Passeriformes</taxon>
        <taxon>Muscicapidae</taxon>
        <taxon>Copsychus</taxon>
    </lineage>
</organism>
<dbReference type="Pfam" id="PF00096">
    <property type="entry name" value="zf-C2H2"/>
    <property type="match status" value="1"/>
</dbReference>
<evidence type="ECO:0000256" key="8">
    <source>
        <dbReference type="ARBA" id="ARBA00023125"/>
    </source>
</evidence>
<evidence type="ECO:0000256" key="5">
    <source>
        <dbReference type="ARBA" id="ARBA00022771"/>
    </source>
</evidence>
<dbReference type="SUPFAM" id="SSF57667">
    <property type="entry name" value="beta-beta-alpha zinc fingers"/>
    <property type="match status" value="1"/>
</dbReference>
<reference evidence="13" key="1">
    <citation type="submission" date="2019-09" db="EMBL/GenBank/DDBJ databases">
        <title>Bird 10,000 Genomes (B10K) Project - Family phase.</title>
        <authorList>
            <person name="Zhang G."/>
        </authorList>
    </citation>
    <scope>NUCLEOTIDE SEQUENCE</scope>
    <source>
        <strain evidence="13">OUT-0061</strain>
        <tissue evidence="13">Blood</tissue>
    </source>
</reference>
<evidence type="ECO:0000256" key="11">
    <source>
        <dbReference type="PROSITE-ProRule" id="PRU00042"/>
    </source>
</evidence>
<evidence type="ECO:0000256" key="7">
    <source>
        <dbReference type="ARBA" id="ARBA00023015"/>
    </source>
</evidence>
<feature type="domain" description="C2H2-type" evidence="12">
    <location>
        <begin position="1"/>
        <end position="23"/>
    </location>
</feature>
<dbReference type="InterPro" id="IPR036236">
    <property type="entry name" value="Znf_C2H2_sf"/>
</dbReference>
<keyword evidence="8" id="KW-0238">DNA-binding</keyword>
<evidence type="ECO:0000256" key="2">
    <source>
        <dbReference type="ARBA" id="ARBA00006991"/>
    </source>
</evidence>
<keyword evidence="7" id="KW-0805">Transcription regulation</keyword>
<proteinExistence type="inferred from homology"/>
<keyword evidence="6" id="KW-0862">Zinc</keyword>
<keyword evidence="14" id="KW-1185">Reference proteome</keyword>
<dbReference type="PANTHER" id="PTHR23226:SF394">
    <property type="entry name" value="ZINC FINGER PROTEIN 548"/>
    <property type="match status" value="1"/>
</dbReference>
<evidence type="ECO:0000256" key="1">
    <source>
        <dbReference type="ARBA" id="ARBA00004123"/>
    </source>
</evidence>
<evidence type="ECO:0000256" key="4">
    <source>
        <dbReference type="ARBA" id="ARBA00022737"/>
    </source>
</evidence>
<dbReference type="AlphaFoldDB" id="A0A851VFQ8"/>
<dbReference type="GO" id="GO:0008270">
    <property type="term" value="F:zinc ion binding"/>
    <property type="evidence" value="ECO:0007669"/>
    <property type="project" value="UniProtKB-KW"/>
</dbReference>
<dbReference type="PANTHER" id="PTHR23226">
    <property type="entry name" value="ZINC FINGER AND SCAN DOMAIN-CONTAINING"/>
    <property type="match status" value="1"/>
</dbReference>
<comment type="similarity">
    <text evidence="2">Belongs to the krueppel C2H2-type zinc-finger protein family.</text>
</comment>
<dbReference type="OrthoDB" id="9439903at2759"/>
<evidence type="ECO:0000313" key="13">
    <source>
        <dbReference type="EMBL" id="NXD40468.1"/>
    </source>
</evidence>
<comment type="caution">
    <text evidence="13">The sequence shown here is derived from an EMBL/GenBank/DDBJ whole genome shotgun (WGS) entry which is preliminary data.</text>
</comment>
<evidence type="ECO:0000259" key="12">
    <source>
        <dbReference type="PROSITE" id="PS50157"/>
    </source>
</evidence>
<comment type="subcellular location">
    <subcellularLocation>
        <location evidence="1">Nucleus</location>
    </subcellularLocation>
</comment>
<sequence length="66" mass="7455">CGKGFICSSKLIRHQRVHTGERPYECECGKGFSQSSALIRHQRIHTAAKPYECGKCRKSFRAVSDL</sequence>